<dbReference type="AlphaFoldDB" id="A0AAF1BGS6"/>
<dbReference type="GeneID" id="87803549"/>
<evidence type="ECO:0008006" key="3">
    <source>
        <dbReference type="Google" id="ProtNLM"/>
    </source>
</evidence>
<name>A0AAF1BGS6_9TREE</name>
<protein>
    <recommendedName>
        <fullName evidence="3">F-box domain-containing protein</fullName>
    </recommendedName>
</protein>
<dbReference type="EMBL" id="CP086714">
    <property type="protein sequence ID" value="WOO76665.1"/>
    <property type="molecule type" value="Genomic_DNA"/>
</dbReference>
<evidence type="ECO:0000313" key="2">
    <source>
        <dbReference type="Proteomes" id="UP000827549"/>
    </source>
</evidence>
<gene>
    <name evidence="1" type="ORF">LOC62_01G000290</name>
</gene>
<evidence type="ECO:0000313" key="1">
    <source>
        <dbReference type="EMBL" id="WOO76665.1"/>
    </source>
</evidence>
<dbReference type="Proteomes" id="UP000827549">
    <property type="component" value="Chromosome 1"/>
</dbReference>
<keyword evidence="2" id="KW-1185">Reference proteome</keyword>
<dbReference type="RefSeq" id="XP_062622697.1">
    <property type="nucleotide sequence ID" value="XM_062766713.1"/>
</dbReference>
<proteinExistence type="predicted"/>
<accession>A0AAF1BGS6</accession>
<reference evidence="1" key="1">
    <citation type="submission" date="2023-10" db="EMBL/GenBank/DDBJ databases">
        <authorList>
            <person name="Noh H."/>
        </authorList>
    </citation>
    <scope>NUCLEOTIDE SEQUENCE</scope>
    <source>
        <strain evidence="1">DUCC4014</strain>
    </source>
</reference>
<sequence>MEAASAIDHTAYPDVLDEIIELAPPQALVRLRATSRDFCTRADRVLLRHVVYAWRSDAKGNQHADLLAPFTRSRPPQDGGQRGERAVLPLKPECVEVLDLVNAWPAPMPSTLLDRFTSLHTLRRMGAGLLSRSADRTVVYPARTVADFYAIDDFRPGAGVSNIPVVPDPHYASDACTRYVLHLKWREGPSWAGKEVWSLSTLAATRLQELDIVLWSYGDVDAPQPGARVVGLLQVAARLWDGLVAGSTRLTVVGLEKVYRWHIDQRDRSTERGLHGAAELWRAVLRAGNSGGPEAEYDAAVANVTFLTLDEWLDSLGDRRAAEGEWPDALCGTCGNSKWYPCDACGDEEVDEETRYS</sequence>
<organism evidence="1 2">
    <name type="scientific">Vanrija pseudolonga</name>
    <dbReference type="NCBI Taxonomy" id="143232"/>
    <lineage>
        <taxon>Eukaryota</taxon>
        <taxon>Fungi</taxon>
        <taxon>Dikarya</taxon>
        <taxon>Basidiomycota</taxon>
        <taxon>Agaricomycotina</taxon>
        <taxon>Tremellomycetes</taxon>
        <taxon>Trichosporonales</taxon>
        <taxon>Trichosporonaceae</taxon>
        <taxon>Vanrija</taxon>
    </lineage>
</organism>